<protein>
    <recommendedName>
        <fullName evidence="3">Flagellar FliJ protein</fullName>
    </recommendedName>
</protein>
<keyword evidence="10" id="KW-1006">Bacterial flagellum protein export</keyword>
<evidence type="ECO:0000256" key="8">
    <source>
        <dbReference type="ARBA" id="ARBA00022927"/>
    </source>
</evidence>
<comment type="subcellular location">
    <subcellularLocation>
        <location evidence="1">Cell membrane</location>
        <topology evidence="1">Peripheral membrane protein</topology>
        <orientation evidence="1">Cytoplasmic side</orientation>
    </subcellularLocation>
</comment>
<evidence type="ECO:0000256" key="10">
    <source>
        <dbReference type="ARBA" id="ARBA00023225"/>
    </source>
</evidence>
<evidence type="ECO:0000256" key="1">
    <source>
        <dbReference type="ARBA" id="ARBA00004413"/>
    </source>
</evidence>
<keyword evidence="6" id="KW-0145">Chemotaxis</keyword>
<comment type="similarity">
    <text evidence="2">Belongs to the FliJ family.</text>
</comment>
<proteinExistence type="inferred from homology"/>
<dbReference type="Proteomes" id="UP001565220">
    <property type="component" value="Unassembled WGS sequence"/>
</dbReference>
<evidence type="ECO:0000256" key="6">
    <source>
        <dbReference type="ARBA" id="ARBA00022500"/>
    </source>
</evidence>
<keyword evidence="5" id="KW-1003">Cell membrane</keyword>
<keyword evidence="9" id="KW-0472">Membrane</keyword>
<keyword evidence="12" id="KW-0966">Cell projection</keyword>
<evidence type="ECO:0000256" key="3">
    <source>
        <dbReference type="ARBA" id="ARBA00020392"/>
    </source>
</evidence>
<keyword evidence="7" id="KW-1005">Bacterial flagellum biogenesis</keyword>
<keyword evidence="12" id="KW-0282">Flagellum</keyword>
<evidence type="ECO:0000256" key="4">
    <source>
        <dbReference type="ARBA" id="ARBA00022448"/>
    </source>
</evidence>
<dbReference type="InterPro" id="IPR053716">
    <property type="entry name" value="Flag_assembly_chemotaxis_eff"/>
</dbReference>
<evidence type="ECO:0000256" key="11">
    <source>
        <dbReference type="SAM" id="Coils"/>
    </source>
</evidence>
<dbReference type="Gene3D" id="1.10.287.1700">
    <property type="match status" value="1"/>
</dbReference>
<dbReference type="EMBL" id="JBGFFE010000001">
    <property type="protein sequence ID" value="MEY8762355.1"/>
    <property type="molecule type" value="Genomic_DNA"/>
</dbReference>
<accession>A0ABV4DSY7</accession>
<dbReference type="RefSeq" id="WP_369868357.1">
    <property type="nucleotide sequence ID" value="NZ_JBGFFE010000001.1"/>
</dbReference>
<evidence type="ECO:0000313" key="12">
    <source>
        <dbReference type="EMBL" id="MEY8762355.1"/>
    </source>
</evidence>
<gene>
    <name evidence="12" type="primary">fliJ</name>
    <name evidence="12" type="ORF">AB8S09_01650</name>
</gene>
<dbReference type="Pfam" id="PF02050">
    <property type="entry name" value="FliJ"/>
    <property type="match status" value="1"/>
</dbReference>
<evidence type="ECO:0000313" key="13">
    <source>
        <dbReference type="Proteomes" id="UP001565220"/>
    </source>
</evidence>
<comment type="caution">
    <text evidence="12">The sequence shown here is derived from an EMBL/GenBank/DDBJ whole genome shotgun (WGS) entry which is preliminary data.</text>
</comment>
<keyword evidence="11" id="KW-0175">Coiled coil</keyword>
<keyword evidence="8" id="KW-0653">Protein transport</keyword>
<evidence type="ECO:0000256" key="2">
    <source>
        <dbReference type="ARBA" id="ARBA00010004"/>
    </source>
</evidence>
<feature type="coiled-coil region" evidence="11">
    <location>
        <begin position="25"/>
        <end position="52"/>
    </location>
</feature>
<keyword evidence="12" id="KW-0969">Cilium</keyword>
<organism evidence="12 13">
    <name type="scientific">Clostridium lapidicellarium</name>
    <dbReference type="NCBI Taxonomy" id="3240931"/>
    <lineage>
        <taxon>Bacteria</taxon>
        <taxon>Bacillati</taxon>
        <taxon>Bacillota</taxon>
        <taxon>Clostridia</taxon>
        <taxon>Eubacteriales</taxon>
        <taxon>Clostridiaceae</taxon>
        <taxon>Clostridium</taxon>
    </lineage>
</organism>
<name>A0ABV4DSY7_9CLOT</name>
<dbReference type="NCBIfam" id="TIGR02473">
    <property type="entry name" value="flagell_FliJ"/>
    <property type="match status" value="1"/>
</dbReference>
<evidence type="ECO:0000256" key="7">
    <source>
        <dbReference type="ARBA" id="ARBA00022795"/>
    </source>
</evidence>
<keyword evidence="13" id="KW-1185">Reference proteome</keyword>
<sequence length="148" mass="17845">MKYKFRLQKLLDMRIDREDESKVEFQKAQSERLKVKEKLDQLEEKYDEYKNRPLPVSAMEQKITHIYINTLGLNIDETSRKLAVKEKIVSGKREELKQRQIDRKTVETLKDKGYRNFIKEQNKLEQKLNDEFALHSFIRNLRQGNDLT</sequence>
<evidence type="ECO:0000256" key="5">
    <source>
        <dbReference type="ARBA" id="ARBA00022475"/>
    </source>
</evidence>
<evidence type="ECO:0000256" key="9">
    <source>
        <dbReference type="ARBA" id="ARBA00023136"/>
    </source>
</evidence>
<dbReference type="InterPro" id="IPR012823">
    <property type="entry name" value="Flagell_FliJ"/>
</dbReference>
<keyword evidence="4" id="KW-0813">Transport</keyword>
<reference evidence="12 13" key="1">
    <citation type="submission" date="2024-08" db="EMBL/GenBank/DDBJ databases">
        <title>Clostridium lapicellarii sp. nov., and Clostridium renhuaiense sp. nov., two species isolated from the mud in a fermentation cellar used for producing sauce-flavour Chinese liquors.</title>
        <authorList>
            <person name="Yang F."/>
            <person name="Wang H."/>
            <person name="Chen L.Q."/>
            <person name="Zhou N."/>
            <person name="Lu J.J."/>
            <person name="Pu X.X."/>
            <person name="Wan B."/>
            <person name="Wang L."/>
            <person name="Liu S.J."/>
        </authorList>
    </citation>
    <scope>NUCLEOTIDE SEQUENCE [LARGE SCALE GENOMIC DNA]</scope>
    <source>
        <strain evidence="12 13">MT-113</strain>
    </source>
</reference>